<evidence type="ECO:0000313" key="2">
    <source>
        <dbReference type="Proteomes" id="UP000323909"/>
    </source>
</evidence>
<sequence>MSVFFAQSSCRANILGTAVGAMANLRHTLGNGEVEVILSAEADGVAMTVSSALTLALLALDSNPI</sequence>
<name>A0A5M8E5C5_PSEVE</name>
<dbReference type="RefSeq" id="WP_150055316.1">
    <property type="nucleotide sequence ID" value="NZ_VWXT01000744.1"/>
</dbReference>
<dbReference type="EMBL" id="VWXT01000744">
    <property type="protein sequence ID" value="KAA6167843.1"/>
    <property type="molecule type" value="Genomic_DNA"/>
</dbReference>
<organism evidence="1 2">
    <name type="scientific">Pseudomonas veronii</name>
    <dbReference type="NCBI Taxonomy" id="76761"/>
    <lineage>
        <taxon>Bacteria</taxon>
        <taxon>Pseudomonadati</taxon>
        <taxon>Pseudomonadota</taxon>
        <taxon>Gammaproteobacteria</taxon>
        <taxon>Pseudomonadales</taxon>
        <taxon>Pseudomonadaceae</taxon>
        <taxon>Pseudomonas</taxon>
    </lineage>
</organism>
<protein>
    <submittedName>
        <fullName evidence="1">Uncharacterized protein</fullName>
    </submittedName>
</protein>
<dbReference type="AlphaFoldDB" id="A0A5M8E5C5"/>
<comment type="caution">
    <text evidence="1">The sequence shown here is derived from an EMBL/GenBank/DDBJ whole genome shotgun (WGS) entry which is preliminary data.</text>
</comment>
<proteinExistence type="predicted"/>
<accession>A0A5M8E5C5</accession>
<evidence type="ECO:0000313" key="1">
    <source>
        <dbReference type="EMBL" id="KAA6167843.1"/>
    </source>
</evidence>
<reference evidence="1 2" key="1">
    <citation type="submission" date="2019-09" db="EMBL/GenBank/DDBJ databases">
        <title>Genomic sequencing of 4 copper resistant soil isolates.</title>
        <authorList>
            <person name="Havryliuk O."/>
        </authorList>
    </citation>
    <scope>NUCLEOTIDE SEQUENCE [LARGE SCALE GENOMIC DNA]</scope>
    <source>
        <strain evidence="1 2">UKR4</strain>
    </source>
</reference>
<gene>
    <name evidence="1" type="ORF">F3K53_31730</name>
</gene>
<dbReference type="Proteomes" id="UP000323909">
    <property type="component" value="Unassembled WGS sequence"/>
</dbReference>